<dbReference type="AlphaFoldDB" id="A0AA36NBJ6"/>
<feature type="transmembrane region" description="Helical" evidence="2">
    <location>
        <begin position="6"/>
        <end position="26"/>
    </location>
</feature>
<feature type="compositionally biased region" description="Low complexity" evidence="1">
    <location>
        <begin position="193"/>
        <end position="211"/>
    </location>
</feature>
<evidence type="ECO:0000313" key="4">
    <source>
        <dbReference type="Proteomes" id="UP001178507"/>
    </source>
</evidence>
<feature type="transmembrane region" description="Helical" evidence="2">
    <location>
        <begin position="33"/>
        <end position="51"/>
    </location>
</feature>
<feature type="transmembrane region" description="Helical" evidence="2">
    <location>
        <begin position="465"/>
        <end position="483"/>
    </location>
</feature>
<evidence type="ECO:0000256" key="1">
    <source>
        <dbReference type="SAM" id="MobiDB-lite"/>
    </source>
</evidence>
<sequence length="600" mass="67644">MSTSSWIGIGICTTIAALAFLIELIVHGIGKQGYIYSAFFILDLVAFISLIPDTIIMQLATDDNAFVAGRSSRLTRMLRLFGRSARAARLNRFGRIARIAALMPKLQELQRFWGHRVEDEDASRVLEKKLYRIFCFVDEDMDGYISKSALGQCKDKLFDLARIEKKKPEWASKLRMLAAAASVPRVRQLTDPSGQMSVSQSNSQQLLSPASENPDASTSGASMPSPKKEAAARQQDSVELRRVTEKPFNDSVEYVAFRDAIMNEPPLLQWLKNSVVKQLKRGNNMQAVRQRNAEYIGVKVAMAILLIILVLSYVEMLYEDTSLSYGFATLNTFVRITYGTPSVGAEVPEAVRRQVNSWGVQDGWNRPDRPLLYLDVRRRVYCNSFAADMPCSLPLSLPIQWAPTKTLEEVDREVLASNHRTLDLLLLRYPDFSDQDISAEELENKTEAVALFLNRADTVARARDSILTTWGVLFLIMVGISLLTRDLTYLSKNLLKPLVELSDEVESITRLQLAATTKAAHDESQDVTSEIRLLRRRFDNMKTAIRSWGKYVPWPVVQLMMRKDAQANIEVSNRKALDPRARAKGLGGAQSAKVHWRLHK</sequence>
<feature type="transmembrane region" description="Helical" evidence="2">
    <location>
        <begin position="295"/>
        <end position="314"/>
    </location>
</feature>
<keyword evidence="4" id="KW-1185">Reference proteome</keyword>
<gene>
    <name evidence="3" type="ORF">EVOR1521_LOCUS20592</name>
</gene>
<name>A0AA36NBJ6_9DINO</name>
<feature type="compositionally biased region" description="Basic and acidic residues" evidence="1">
    <location>
        <begin position="226"/>
        <end position="242"/>
    </location>
</feature>
<evidence type="ECO:0000313" key="3">
    <source>
        <dbReference type="EMBL" id="CAJ1396338.1"/>
    </source>
</evidence>
<feature type="region of interest" description="Disordered" evidence="1">
    <location>
        <begin position="188"/>
        <end position="242"/>
    </location>
</feature>
<reference evidence="3" key="1">
    <citation type="submission" date="2023-08" db="EMBL/GenBank/DDBJ databases">
        <authorList>
            <person name="Chen Y."/>
            <person name="Shah S."/>
            <person name="Dougan E. K."/>
            <person name="Thang M."/>
            <person name="Chan C."/>
        </authorList>
    </citation>
    <scope>NUCLEOTIDE SEQUENCE</scope>
</reference>
<protein>
    <recommendedName>
        <fullName evidence="5">EF-hand domain-containing protein</fullName>
    </recommendedName>
</protein>
<accession>A0AA36NBJ6</accession>
<dbReference type="Gene3D" id="6.10.340.10">
    <property type="match status" value="1"/>
</dbReference>
<proteinExistence type="predicted"/>
<keyword evidence="2" id="KW-0812">Transmembrane</keyword>
<evidence type="ECO:0000256" key="2">
    <source>
        <dbReference type="SAM" id="Phobius"/>
    </source>
</evidence>
<dbReference type="Proteomes" id="UP001178507">
    <property type="component" value="Unassembled WGS sequence"/>
</dbReference>
<evidence type="ECO:0008006" key="5">
    <source>
        <dbReference type="Google" id="ProtNLM"/>
    </source>
</evidence>
<keyword evidence="2" id="KW-0472">Membrane</keyword>
<comment type="caution">
    <text evidence="3">The sequence shown here is derived from an EMBL/GenBank/DDBJ whole genome shotgun (WGS) entry which is preliminary data.</text>
</comment>
<keyword evidence="2" id="KW-1133">Transmembrane helix</keyword>
<dbReference type="EMBL" id="CAUJNA010003228">
    <property type="protein sequence ID" value="CAJ1396338.1"/>
    <property type="molecule type" value="Genomic_DNA"/>
</dbReference>
<organism evidence="3 4">
    <name type="scientific">Effrenium voratum</name>
    <dbReference type="NCBI Taxonomy" id="2562239"/>
    <lineage>
        <taxon>Eukaryota</taxon>
        <taxon>Sar</taxon>
        <taxon>Alveolata</taxon>
        <taxon>Dinophyceae</taxon>
        <taxon>Suessiales</taxon>
        <taxon>Symbiodiniaceae</taxon>
        <taxon>Effrenium</taxon>
    </lineage>
</organism>